<dbReference type="GO" id="GO:0016020">
    <property type="term" value="C:membrane"/>
    <property type="evidence" value="ECO:0007669"/>
    <property type="project" value="InterPro"/>
</dbReference>
<evidence type="ECO:0000256" key="2">
    <source>
        <dbReference type="ARBA" id="ARBA00022989"/>
    </source>
</evidence>
<keyword evidence="1" id="KW-0812">Transmembrane</keyword>
<sequence>MLRTMSQQAYGHEEEMIKRRVAVEEWGQPELQAFHLCSPPHSAANPEVHHQANQLVIELEERGGGGLVATADATSLAASLAVPVSSSSASGPEMEAANGNVKVEEQQPATVTSRQEDVKPAPAAAAPTVGFGQLFRFADELDCLLMAIGTAGAIVHGCSLPIFLRFFADLVNSFGSNAGDPDTMVREVVKVLSPPPRHPSLFLSF</sequence>
<dbReference type="Proteomes" id="UP000287651">
    <property type="component" value="Unassembled WGS sequence"/>
</dbReference>
<proteinExistence type="predicted"/>
<keyword evidence="2" id="KW-1133">Transmembrane helix</keyword>
<name>A0A427A3V9_ENSVE</name>
<evidence type="ECO:0000313" key="5">
    <source>
        <dbReference type="Proteomes" id="UP000287651"/>
    </source>
</evidence>
<organism evidence="4 5">
    <name type="scientific">Ensete ventricosum</name>
    <name type="common">Abyssinian banana</name>
    <name type="synonym">Musa ensete</name>
    <dbReference type="NCBI Taxonomy" id="4639"/>
    <lineage>
        <taxon>Eukaryota</taxon>
        <taxon>Viridiplantae</taxon>
        <taxon>Streptophyta</taxon>
        <taxon>Embryophyta</taxon>
        <taxon>Tracheophyta</taxon>
        <taxon>Spermatophyta</taxon>
        <taxon>Magnoliopsida</taxon>
        <taxon>Liliopsida</taxon>
        <taxon>Zingiberales</taxon>
        <taxon>Musaceae</taxon>
        <taxon>Ensete</taxon>
    </lineage>
</organism>
<comment type="caution">
    <text evidence="4">The sequence shown here is derived from an EMBL/GenBank/DDBJ whole genome shotgun (WGS) entry which is preliminary data.</text>
</comment>
<evidence type="ECO:0000256" key="3">
    <source>
        <dbReference type="ARBA" id="ARBA00023136"/>
    </source>
</evidence>
<accession>A0A427A3V9</accession>
<dbReference type="GO" id="GO:0005524">
    <property type="term" value="F:ATP binding"/>
    <property type="evidence" value="ECO:0007669"/>
    <property type="project" value="InterPro"/>
</dbReference>
<dbReference type="EMBL" id="AMZH03003872">
    <property type="protein sequence ID" value="RRT70894.1"/>
    <property type="molecule type" value="Genomic_DNA"/>
</dbReference>
<reference evidence="5" key="1">
    <citation type="journal article" date="2014" name="Agronomy (Basel)">
        <title>A Draft Genome Sequence for Ensete ventricosum, the Drought-Tolerant Tree Against Hunger.</title>
        <authorList>
            <person name="Harrison J."/>
            <person name="Moore K.A."/>
            <person name="Paszkiewicz K."/>
            <person name="Jones T."/>
            <person name="Grant M."/>
            <person name="Ambacheew D."/>
            <person name="Muzemil S."/>
            <person name="Studholme D.J."/>
        </authorList>
    </citation>
    <scope>NUCLEOTIDE SEQUENCE [LARGE SCALE GENOMIC DNA]</scope>
</reference>
<protein>
    <submittedName>
        <fullName evidence="4">Uncharacterized protein</fullName>
    </submittedName>
</protein>
<keyword evidence="3" id="KW-0472">Membrane</keyword>
<gene>
    <name evidence="4" type="ORF">B296_00016442</name>
</gene>
<dbReference type="AlphaFoldDB" id="A0A427A3V9"/>
<dbReference type="Gene3D" id="1.20.1560.10">
    <property type="entry name" value="ABC transporter type 1, transmembrane domain"/>
    <property type="match status" value="1"/>
</dbReference>
<dbReference type="InterPro" id="IPR036640">
    <property type="entry name" value="ABC1_TM_sf"/>
</dbReference>
<evidence type="ECO:0000256" key="1">
    <source>
        <dbReference type="ARBA" id="ARBA00022692"/>
    </source>
</evidence>
<evidence type="ECO:0000313" key="4">
    <source>
        <dbReference type="EMBL" id="RRT70894.1"/>
    </source>
</evidence>